<accession>W0A865</accession>
<dbReference type="EMBL" id="CP006644">
    <property type="protein sequence ID" value="AHE52498.1"/>
    <property type="molecule type" value="Genomic_DNA"/>
</dbReference>
<dbReference type="AlphaFoldDB" id="W0A865"/>
<dbReference type="PATRIC" id="fig|1123269.5.peg.729"/>
<dbReference type="Pfam" id="PF00293">
    <property type="entry name" value="NUDIX"/>
    <property type="match status" value="1"/>
</dbReference>
<evidence type="ECO:0000313" key="5">
    <source>
        <dbReference type="EMBL" id="AHE52498.1"/>
    </source>
</evidence>
<keyword evidence="2 3" id="KW-0378">Hydrolase</keyword>
<evidence type="ECO:0000256" key="2">
    <source>
        <dbReference type="ARBA" id="ARBA00022801"/>
    </source>
</evidence>
<dbReference type="HOGENOM" id="CLU_037162_10_1_5"/>
<dbReference type="KEGG" id="ssan:NX02_03720"/>
<dbReference type="InterPro" id="IPR015797">
    <property type="entry name" value="NUDIX_hydrolase-like_dom_sf"/>
</dbReference>
<dbReference type="PROSITE" id="PS00893">
    <property type="entry name" value="NUDIX_BOX"/>
    <property type="match status" value="1"/>
</dbReference>
<dbReference type="STRING" id="1123269.NX02_03720"/>
<dbReference type="Gene3D" id="3.90.79.10">
    <property type="entry name" value="Nucleoside Triphosphate Pyrophosphohydrolase"/>
    <property type="match status" value="1"/>
</dbReference>
<name>W0A865_9SPHN</name>
<organism evidence="5 6">
    <name type="scientific">Sphingomonas sanxanigenens DSM 19645 = NX02</name>
    <dbReference type="NCBI Taxonomy" id="1123269"/>
    <lineage>
        <taxon>Bacteria</taxon>
        <taxon>Pseudomonadati</taxon>
        <taxon>Pseudomonadota</taxon>
        <taxon>Alphaproteobacteria</taxon>
        <taxon>Sphingomonadales</taxon>
        <taxon>Sphingomonadaceae</taxon>
        <taxon>Sphingomonas</taxon>
    </lineage>
</organism>
<dbReference type="eggNOG" id="COG1051">
    <property type="taxonomic scope" value="Bacteria"/>
</dbReference>
<dbReference type="InterPro" id="IPR000086">
    <property type="entry name" value="NUDIX_hydrolase_dom"/>
</dbReference>
<dbReference type="PRINTS" id="PR00502">
    <property type="entry name" value="NUDIXFAMILY"/>
</dbReference>
<evidence type="ECO:0000313" key="6">
    <source>
        <dbReference type="Proteomes" id="UP000018851"/>
    </source>
</evidence>
<comment type="similarity">
    <text evidence="3">Belongs to the Nudix hydrolase family.</text>
</comment>
<evidence type="ECO:0000256" key="3">
    <source>
        <dbReference type="RuleBase" id="RU003476"/>
    </source>
</evidence>
<protein>
    <recommendedName>
        <fullName evidence="4">Nudix hydrolase domain-containing protein</fullName>
    </recommendedName>
</protein>
<dbReference type="Proteomes" id="UP000018851">
    <property type="component" value="Chromosome"/>
</dbReference>
<keyword evidence="6" id="KW-1185">Reference proteome</keyword>
<dbReference type="SUPFAM" id="SSF55811">
    <property type="entry name" value="Nudix"/>
    <property type="match status" value="1"/>
</dbReference>
<dbReference type="GO" id="GO:0016787">
    <property type="term" value="F:hydrolase activity"/>
    <property type="evidence" value="ECO:0007669"/>
    <property type="project" value="UniProtKB-KW"/>
</dbReference>
<evidence type="ECO:0000259" key="4">
    <source>
        <dbReference type="PROSITE" id="PS51462"/>
    </source>
</evidence>
<dbReference type="PANTHER" id="PTHR43046">
    <property type="entry name" value="GDP-MANNOSE MANNOSYL HYDROLASE"/>
    <property type="match status" value="1"/>
</dbReference>
<evidence type="ECO:0000256" key="1">
    <source>
        <dbReference type="ARBA" id="ARBA00001946"/>
    </source>
</evidence>
<comment type="cofactor">
    <cofactor evidence="1">
        <name>Mg(2+)</name>
        <dbReference type="ChEBI" id="CHEBI:18420"/>
    </cofactor>
</comment>
<dbReference type="PANTHER" id="PTHR43046:SF14">
    <property type="entry name" value="MUTT_NUDIX FAMILY PROTEIN"/>
    <property type="match status" value="1"/>
</dbReference>
<proteinExistence type="inferred from homology"/>
<feature type="domain" description="Nudix hydrolase" evidence="4">
    <location>
        <begin position="23"/>
        <end position="154"/>
    </location>
</feature>
<sequence length="159" mass="18005">MRMALYHRLIIKAARLWWRIRRPRTLGVRALLHDADGRIALVRHTYMPHWYLPGGGVDKGESVATALHREVAEEVGLTDIHVERIVGVYHNVREGKDDHVVLFAASVPAAQVPRLHPADPREIAEARWFAADALPADLSPATRRRIAEYRSGAVGMRDW</sequence>
<dbReference type="PROSITE" id="PS51462">
    <property type="entry name" value="NUDIX"/>
    <property type="match status" value="1"/>
</dbReference>
<gene>
    <name evidence="5" type="ORF">NX02_03720</name>
</gene>
<dbReference type="InterPro" id="IPR020084">
    <property type="entry name" value="NUDIX_hydrolase_CS"/>
</dbReference>
<dbReference type="InterPro" id="IPR020476">
    <property type="entry name" value="Nudix_hydrolase"/>
</dbReference>
<reference evidence="5 6" key="1">
    <citation type="submission" date="2013-07" db="EMBL/GenBank/DDBJ databases">
        <title>Completed genome of Sphingomonas sanxanigenens NX02.</title>
        <authorList>
            <person name="Ma T."/>
            <person name="Huang H."/>
            <person name="Wu M."/>
            <person name="Li X."/>
            <person name="Li G."/>
        </authorList>
    </citation>
    <scope>NUCLEOTIDE SEQUENCE [LARGE SCALE GENOMIC DNA]</scope>
    <source>
        <strain evidence="5 6">NX02</strain>
    </source>
</reference>